<keyword evidence="5 7" id="KW-1133">Transmembrane helix</keyword>
<dbReference type="Gene3D" id="1.10.3720.10">
    <property type="entry name" value="MetI-like"/>
    <property type="match status" value="1"/>
</dbReference>
<keyword evidence="3" id="KW-1003">Cell membrane</keyword>
<feature type="transmembrane region" description="Helical" evidence="7">
    <location>
        <begin position="39"/>
        <end position="58"/>
    </location>
</feature>
<protein>
    <submittedName>
        <fullName evidence="9">Lactose/L-arabinose transport system permease protein</fullName>
    </submittedName>
</protein>
<comment type="subcellular location">
    <subcellularLocation>
        <location evidence="1 7">Cell membrane</location>
        <topology evidence="1 7">Multi-pass membrane protein</topology>
    </subcellularLocation>
</comment>
<keyword evidence="2 7" id="KW-0813">Transport</keyword>
<dbReference type="PANTHER" id="PTHR30193:SF37">
    <property type="entry name" value="INNER MEMBRANE ABC TRANSPORTER PERMEASE PROTEIN YCJO"/>
    <property type="match status" value="1"/>
</dbReference>
<feature type="domain" description="ABC transmembrane type-1" evidence="8">
    <location>
        <begin position="94"/>
        <end position="308"/>
    </location>
</feature>
<keyword evidence="4 7" id="KW-0812">Transmembrane</keyword>
<gene>
    <name evidence="9" type="ORF">E9232_005942</name>
</gene>
<evidence type="ECO:0000259" key="8">
    <source>
        <dbReference type="PROSITE" id="PS50928"/>
    </source>
</evidence>
<dbReference type="RefSeq" id="WP_309800335.1">
    <property type="nucleotide sequence ID" value="NZ_JAVDPW010000012.1"/>
</dbReference>
<evidence type="ECO:0000256" key="5">
    <source>
        <dbReference type="ARBA" id="ARBA00022989"/>
    </source>
</evidence>
<feature type="transmembrane region" description="Helical" evidence="7">
    <location>
        <begin position="180"/>
        <end position="203"/>
    </location>
</feature>
<dbReference type="EMBL" id="JAVDPW010000012">
    <property type="protein sequence ID" value="MDR6293391.1"/>
    <property type="molecule type" value="Genomic_DNA"/>
</dbReference>
<dbReference type="PANTHER" id="PTHR30193">
    <property type="entry name" value="ABC TRANSPORTER PERMEASE PROTEIN"/>
    <property type="match status" value="1"/>
</dbReference>
<dbReference type="Pfam" id="PF00528">
    <property type="entry name" value="BPD_transp_1"/>
    <property type="match status" value="1"/>
</dbReference>
<dbReference type="CDD" id="cd06261">
    <property type="entry name" value="TM_PBP2"/>
    <property type="match status" value="1"/>
</dbReference>
<accession>A0ABU1JXN4</accession>
<keyword evidence="10" id="KW-1185">Reference proteome</keyword>
<dbReference type="InterPro" id="IPR051393">
    <property type="entry name" value="ABC_transporter_permease"/>
</dbReference>
<proteinExistence type="inferred from homology"/>
<dbReference type="InterPro" id="IPR000515">
    <property type="entry name" value="MetI-like"/>
</dbReference>
<feature type="transmembrane region" description="Helical" evidence="7">
    <location>
        <begin position="287"/>
        <end position="311"/>
    </location>
</feature>
<dbReference type="Proteomes" id="UP001262410">
    <property type="component" value="Unassembled WGS sequence"/>
</dbReference>
<evidence type="ECO:0000313" key="10">
    <source>
        <dbReference type="Proteomes" id="UP001262410"/>
    </source>
</evidence>
<evidence type="ECO:0000256" key="3">
    <source>
        <dbReference type="ARBA" id="ARBA00022475"/>
    </source>
</evidence>
<dbReference type="SUPFAM" id="SSF161098">
    <property type="entry name" value="MetI-like"/>
    <property type="match status" value="1"/>
</dbReference>
<evidence type="ECO:0000313" key="9">
    <source>
        <dbReference type="EMBL" id="MDR6293391.1"/>
    </source>
</evidence>
<evidence type="ECO:0000256" key="6">
    <source>
        <dbReference type="ARBA" id="ARBA00023136"/>
    </source>
</evidence>
<keyword evidence="6 7" id="KW-0472">Membrane</keyword>
<organism evidence="9 10">
    <name type="scientific">Inquilinus ginsengisoli</name>
    <dbReference type="NCBI Taxonomy" id="363840"/>
    <lineage>
        <taxon>Bacteria</taxon>
        <taxon>Pseudomonadati</taxon>
        <taxon>Pseudomonadota</taxon>
        <taxon>Alphaproteobacteria</taxon>
        <taxon>Rhodospirillales</taxon>
        <taxon>Rhodospirillaceae</taxon>
        <taxon>Inquilinus</taxon>
    </lineage>
</organism>
<dbReference type="PROSITE" id="PS50928">
    <property type="entry name" value="ABC_TM1"/>
    <property type="match status" value="1"/>
</dbReference>
<name>A0ABU1JXN4_9PROT</name>
<evidence type="ECO:0000256" key="7">
    <source>
        <dbReference type="RuleBase" id="RU363032"/>
    </source>
</evidence>
<evidence type="ECO:0000256" key="1">
    <source>
        <dbReference type="ARBA" id="ARBA00004651"/>
    </source>
</evidence>
<feature type="transmembrane region" description="Helical" evidence="7">
    <location>
        <begin position="234"/>
        <end position="254"/>
    </location>
</feature>
<comment type="caution">
    <text evidence="9">The sequence shown here is derived from an EMBL/GenBank/DDBJ whole genome shotgun (WGS) entry which is preliminary data.</text>
</comment>
<reference evidence="9 10" key="1">
    <citation type="submission" date="2023-07" db="EMBL/GenBank/DDBJ databases">
        <title>Sorghum-associated microbial communities from plants grown in Nebraska, USA.</title>
        <authorList>
            <person name="Schachtman D."/>
        </authorList>
    </citation>
    <scope>NUCLEOTIDE SEQUENCE [LARGE SCALE GENOMIC DNA]</scope>
    <source>
        <strain evidence="9 10">584</strain>
    </source>
</reference>
<feature type="transmembrane region" description="Helical" evidence="7">
    <location>
        <begin position="132"/>
        <end position="153"/>
    </location>
</feature>
<evidence type="ECO:0000256" key="2">
    <source>
        <dbReference type="ARBA" id="ARBA00022448"/>
    </source>
</evidence>
<dbReference type="InterPro" id="IPR035906">
    <property type="entry name" value="MetI-like_sf"/>
</dbReference>
<sequence length="317" mass="34821">MGTATRAGIQAPRTPGASAAVPLDIRGGWRRRRHALAPYWFLLPYFLVFAVFWCWPIIDSALLSLQNTRVNPWGWNLAVNWRRLWVDRAFHAALGNTLTIMAIQVPVMLTLATLLAVALNSPLLKLRPIYRFAFFAPVVVSDAAYSAVFRVLFNGQFGAVNHAFAALGLPTVEWLQDPNAMLSTVMVAMTWRWTGYNAIILLAGLQSIPRDLYEAAAIDGATPFDRFFRITLPLLKPILIFCLVLSVIGTTQLFTEPWLITDRGGPGGGAETLGTYLYKQGFVSMNFGYAAAIAYTIAGMAAVLAALNLVLTRGKQA</sequence>
<feature type="transmembrane region" description="Helical" evidence="7">
    <location>
        <begin position="98"/>
        <end position="120"/>
    </location>
</feature>
<evidence type="ECO:0000256" key="4">
    <source>
        <dbReference type="ARBA" id="ARBA00022692"/>
    </source>
</evidence>
<comment type="similarity">
    <text evidence="7">Belongs to the binding-protein-dependent transport system permease family.</text>
</comment>